<organism evidence="2 3">
    <name type="scientific">Sinorhizobium sojae CCBAU 05684</name>
    <dbReference type="NCBI Taxonomy" id="716928"/>
    <lineage>
        <taxon>Bacteria</taxon>
        <taxon>Pseudomonadati</taxon>
        <taxon>Pseudomonadota</taxon>
        <taxon>Alphaproteobacteria</taxon>
        <taxon>Hyphomicrobiales</taxon>
        <taxon>Rhizobiaceae</taxon>
        <taxon>Sinorhizobium/Ensifer group</taxon>
        <taxon>Sinorhizobium</taxon>
    </lineage>
</organism>
<dbReference type="Gene3D" id="1.20.120.520">
    <property type="entry name" value="nmb1532 protein domain like"/>
    <property type="match status" value="1"/>
</dbReference>
<protein>
    <recommendedName>
        <fullName evidence="1">Hemerythrin-like domain-containing protein</fullName>
    </recommendedName>
</protein>
<evidence type="ECO:0000313" key="3">
    <source>
        <dbReference type="Proteomes" id="UP000217211"/>
    </source>
</evidence>
<dbReference type="Proteomes" id="UP000217211">
    <property type="component" value="Chromosome"/>
</dbReference>
<dbReference type="InterPro" id="IPR012312">
    <property type="entry name" value="Hemerythrin-like"/>
</dbReference>
<name>A0A249PBR6_9HYPH</name>
<dbReference type="Pfam" id="PF01814">
    <property type="entry name" value="Hemerythrin"/>
    <property type="match status" value="1"/>
</dbReference>
<dbReference type="AlphaFoldDB" id="A0A249PBR6"/>
<reference evidence="2 3" key="1">
    <citation type="submission" date="2017-08" db="EMBL/GenBank/DDBJ databases">
        <title>Multipartite genome sequences of Sinorhizobium species nodulating soybeans.</title>
        <authorList>
            <person name="Tian C.F."/>
        </authorList>
    </citation>
    <scope>NUCLEOTIDE SEQUENCE [LARGE SCALE GENOMIC DNA]</scope>
    <source>
        <strain evidence="2 3">CCBAU 05684</strain>
    </source>
</reference>
<dbReference type="STRING" id="716928.GCA_000261485_00066"/>
<dbReference type="OrthoDB" id="8282715at2"/>
<feature type="domain" description="Hemerythrin-like" evidence="1">
    <location>
        <begin position="26"/>
        <end position="156"/>
    </location>
</feature>
<gene>
    <name evidence="2" type="ORF">SJ05684_c19210</name>
</gene>
<accession>A0A249PBR6</accession>
<sequence length="169" mass="19108">MAARINWPPPPGGARAAANEAYAEPLAWLASVHREQLALCDCLEAIADSLPGEVDREICAYAAKMLAPMLRQFHAGEERIVFDWAEQRSGDDPSARALLERLKYEHCEDECFAEELTEMLDRLGTDDRTVNPETAGYMLRGFFTNLRRHVSFEQEYLRGIVARQTHDPS</sequence>
<dbReference type="eggNOG" id="ENOG5033JDA">
    <property type="taxonomic scope" value="Bacteria"/>
</dbReference>
<proteinExistence type="predicted"/>
<evidence type="ECO:0000313" key="2">
    <source>
        <dbReference type="EMBL" id="ASY63363.1"/>
    </source>
</evidence>
<dbReference type="KEGG" id="esj:SJ05684_c19210"/>
<evidence type="ECO:0000259" key="1">
    <source>
        <dbReference type="Pfam" id="PF01814"/>
    </source>
</evidence>
<dbReference type="EMBL" id="CP023067">
    <property type="protein sequence ID" value="ASY63363.1"/>
    <property type="molecule type" value="Genomic_DNA"/>
</dbReference>
<keyword evidence="3" id="KW-1185">Reference proteome</keyword>